<organism evidence="3">
    <name type="scientific">marine metagenome</name>
    <dbReference type="NCBI Taxonomy" id="408172"/>
    <lineage>
        <taxon>unclassified sequences</taxon>
        <taxon>metagenomes</taxon>
        <taxon>ecological metagenomes</taxon>
    </lineage>
</organism>
<dbReference type="InterPro" id="IPR006976">
    <property type="entry name" value="VanZ-like"/>
</dbReference>
<keyword evidence="1" id="KW-0812">Transmembrane</keyword>
<feature type="transmembrane region" description="Helical" evidence="1">
    <location>
        <begin position="71"/>
        <end position="90"/>
    </location>
</feature>
<dbReference type="AlphaFoldDB" id="A0A382UPI6"/>
<feature type="transmembrane region" description="Helical" evidence="1">
    <location>
        <begin position="125"/>
        <end position="144"/>
    </location>
</feature>
<protein>
    <recommendedName>
        <fullName evidence="2">VanZ-like domain-containing protein</fullName>
    </recommendedName>
</protein>
<dbReference type="EMBL" id="UINC01145531">
    <property type="protein sequence ID" value="SVD35715.1"/>
    <property type="molecule type" value="Genomic_DNA"/>
</dbReference>
<gene>
    <name evidence="3" type="ORF">METZ01_LOCUS388569</name>
</gene>
<keyword evidence="1" id="KW-0472">Membrane</keyword>
<accession>A0A382UPI6</accession>
<reference evidence="3" key="1">
    <citation type="submission" date="2018-05" db="EMBL/GenBank/DDBJ databases">
        <authorList>
            <person name="Lanie J.A."/>
            <person name="Ng W.-L."/>
            <person name="Kazmierczak K.M."/>
            <person name="Andrzejewski T.M."/>
            <person name="Davidsen T.M."/>
            <person name="Wayne K.J."/>
            <person name="Tettelin H."/>
            <person name="Glass J.I."/>
            <person name="Rusch D."/>
            <person name="Podicherti R."/>
            <person name="Tsui H.-C.T."/>
            <person name="Winkler M.E."/>
        </authorList>
    </citation>
    <scope>NUCLEOTIDE SEQUENCE</scope>
</reference>
<dbReference type="Pfam" id="PF04892">
    <property type="entry name" value="VanZ"/>
    <property type="match status" value="1"/>
</dbReference>
<evidence type="ECO:0000313" key="3">
    <source>
        <dbReference type="EMBL" id="SVD35715.1"/>
    </source>
</evidence>
<sequence length="157" mass="17998">MDGTMPKSFIQFWSKKPRSRGWLALPVGYLLLLQLLTGIPKPDVIRDANGPKFLEKFAEELFDYPYWAQDMSHLPLFAGLSWLWSWYLGGPKTGRRWALAAAWISFSYAIFNEMGQYFVPKRFPSAGDLIMNIVGVTIGLWLHARLVRDRSPRSDGT</sequence>
<evidence type="ECO:0000256" key="1">
    <source>
        <dbReference type="SAM" id="Phobius"/>
    </source>
</evidence>
<dbReference type="NCBIfam" id="NF037970">
    <property type="entry name" value="vanZ_1"/>
    <property type="match status" value="1"/>
</dbReference>
<evidence type="ECO:0000259" key="2">
    <source>
        <dbReference type="Pfam" id="PF04892"/>
    </source>
</evidence>
<proteinExistence type="predicted"/>
<feature type="transmembrane region" description="Helical" evidence="1">
    <location>
        <begin position="97"/>
        <end position="119"/>
    </location>
</feature>
<feature type="domain" description="VanZ-like" evidence="2">
    <location>
        <begin position="71"/>
        <end position="143"/>
    </location>
</feature>
<name>A0A382UPI6_9ZZZZ</name>
<keyword evidence="1" id="KW-1133">Transmembrane helix</keyword>
<feature type="transmembrane region" description="Helical" evidence="1">
    <location>
        <begin position="21"/>
        <end position="39"/>
    </location>
</feature>